<dbReference type="EMBL" id="JAPDOD010000032">
    <property type="protein sequence ID" value="MDA0164268.1"/>
    <property type="molecule type" value="Genomic_DNA"/>
</dbReference>
<keyword evidence="1" id="KW-0597">Phosphoprotein</keyword>
<dbReference type="AlphaFoldDB" id="A0A9X3MZJ9"/>
<reference evidence="3" key="1">
    <citation type="submission" date="2022-10" db="EMBL/GenBank/DDBJ databases">
        <title>The WGS of Solirubrobacter ginsenosidimutans DSM 21036.</title>
        <authorList>
            <person name="Jiang Z."/>
        </authorList>
    </citation>
    <scope>NUCLEOTIDE SEQUENCE</scope>
    <source>
        <strain evidence="3">DSM 21036</strain>
    </source>
</reference>
<accession>A0A9X3MZJ9</accession>
<feature type="domain" description="FHA" evidence="2">
    <location>
        <begin position="23"/>
        <end position="74"/>
    </location>
</feature>
<organism evidence="3 4">
    <name type="scientific">Solirubrobacter ginsenosidimutans</name>
    <dbReference type="NCBI Taxonomy" id="490573"/>
    <lineage>
        <taxon>Bacteria</taxon>
        <taxon>Bacillati</taxon>
        <taxon>Actinomycetota</taxon>
        <taxon>Thermoleophilia</taxon>
        <taxon>Solirubrobacterales</taxon>
        <taxon>Solirubrobacteraceae</taxon>
        <taxon>Solirubrobacter</taxon>
    </lineage>
</organism>
<dbReference type="RefSeq" id="WP_270043520.1">
    <property type="nucleotide sequence ID" value="NZ_JAPDOD010000032.1"/>
</dbReference>
<gene>
    <name evidence="3" type="ORF">OM076_28615</name>
</gene>
<dbReference type="InterPro" id="IPR000253">
    <property type="entry name" value="FHA_dom"/>
</dbReference>
<dbReference type="SUPFAM" id="SSF46894">
    <property type="entry name" value="C-terminal effector domain of the bipartite response regulators"/>
    <property type="match status" value="1"/>
</dbReference>
<dbReference type="PROSITE" id="PS50006">
    <property type="entry name" value="FHA_DOMAIN"/>
    <property type="match status" value="1"/>
</dbReference>
<evidence type="ECO:0000313" key="3">
    <source>
        <dbReference type="EMBL" id="MDA0164268.1"/>
    </source>
</evidence>
<dbReference type="CDD" id="cd00060">
    <property type="entry name" value="FHA"/>
    <property type="match status" value="1"/>
</dbReference>
<dbReference type="Proteomes" id="UP001149140">
    <property type="component" value="Unassembled WGS sequence"/>
</dbReference>
<dbReference type="GO" id="GO:0003677">
    <property type="term" value="F:DNA binding"/>
    <property type="evidence" value="ECO:0007669"/>
    <property type="project" value="InterPro"/>
</dbReference>
<dbReference type="PANTHER" id="PTHR23308">
    <property type="entry name" value="NUCLEAR INHIBITOR OF PROTEIN PHOSPHATASE-1"/>
    <property type="match status" value="1"/>
</dbReference>
<proteinExistence type="predicted"/>
<evidence type="ECO:0000313" key="4">
    <source>
        <dbReference type="Proteomes" id="UP001149140"/>
    </source>
</evidence>
<dbReference type="SMART" id="SM00240">
    <property type="entry name" value="FHA"/>
    <property type="match status" value="1"/>
</dbReference>
<evidence type="ECO:0000259" key="2">
    <source>
        <dbReference type="PROSITE" id="PS50006"/>
    </source>
</evidence>
<name>A0A9X3MZJ9_9ACTN</name>
<sequence length="193" mass="20830">MPFLLYRDGAGDQVVLELESGRLTIGRRAANDVALPWDPEVSRVHAELSYMGGEWILCDEGVSHNGTFVNAERVRGRRRLRGGDVIAVGDTQIAFCAPASGSTVATAAKERVPTVTVTPAQRRVLAALCRPLDDPGRAAPASNQEIADELVLSVETVKGTLRALFERFELEALPQNQKRAALAARGRTLLEGD</sequence>
<dbReference type="InterPro" id="IPR016032">
    <property type="entry name" value="Sig_transdc_resp-reg_C-effctor"/>
</dbReference>
<dbReference type="Pfam" id="PF00498">
    <property type="entry name" value="FHA"/>
    <property type="match status" value="1"/>
</dbReference>
<dbReference type="InterPro" id="IPR036388">
    <property type="entry name" value="WH-like_DNA-bd_sf"/>
</dbReference>
<keyword evidence="4" id="KW-1185">Reference proteome</keyword>
<dbReference type="Gene3D" id="2.60.200.20">
    <property type="match status" value="1"/>
</dbReference>
<dbReference type="Gene3D" id="1.10.10.10">
    <property type="entry name" value="Winged helix-like DNA-binding domain superfamily/Winged helix DNA-binding domain"/>
    <property type="match status" value="1"/>
</dbReference>
<protein>
    <submittedName>
        <fullName evidence="3">FHA domain-containing protein</fullName>
    </submittedName>
</protein>
<evidence type="ECO:0000256" key="1">
    <source>
        <dbReference type="ARBA" id="ARBA00022553"/>
    </source>
</evidence>
<dbReference type="SUPFAM" id="SSF49879">
    <property type="entry name" value="SMAD/FHA domain"/>
    <property type="match status" value="1"/>
</dbReference>
<dbReference type="GO" id="GO:0006355">
    <property type="term" value="P:regulation of DNA-templated transcription"/>
    <property type="evidence" value="ECO:0007669"/>
    <property type="project" value="InterPro"/>
</dbReference>
<dbReference type="InterPro" id="IPR050923">
    <property type="entry name" value="Cell_Proc_Reg/RNA_Proc"/>
</dbReference>
<dbReference type="InterPro" id="IPR008984">
    <property type="entry name" value="SMAD_FHA_dom_sf"/>
</dbReference>
<comment type="caution">
    <text evidence="3">The sequence shown here is derived from an EMBL/GenBank/DDBJ whole genome shotgun (WGS) entry which is preliminary data.</text>
</comment>